<accession>A0A8R1YSN0</accession>
<evidence type="ECO:0000313" key="2">
    <source>
        <dbReference type="Proteomes" id="UP000005239"/>
    </source>
</evidence>
<accession>A0A2A6BXS2</accession>
<protein>
    <submittedName>
        <fullName evidence="1">Uncharacterized protein</fullName>
    </submittedName>
</protein>
<reference evidence="2" key="1">
    <citation type="journal article" date="2008" name="Nat. Genet.">
        <title>The Pristionchus pacificus genome provides a unique perspective on nematode lifestyle and parasitism.</title>
        <authorList>
            <person name="Dieterich C."/>
            <person name="Clifton S.W."/>
            <person name="Schuster L.N."/>
            <person name="Chinwalla A."/>
            <person name="Delehaunty K."/>
            <person name="Dinkelacker I."/>
            <person name="Fulton L."/>
            <person name="Fulton R."/>
            <person name="Godfrey J."/>
            <person name="Minx P."/>
            <person name="Mitreva M."/>
            <person name="Roeseler W."/>
            <person name="Tian H."/>
            <person name="Witte H."/>
            <person name="Yang S.P."/>
            <person name="Wilson R.K."/>
            <person name="Sommer R.J."/>
        </authorList>
    </citation>
    <scope>NUCLEOTIDE SEQUENCE [LARGE SCALE GENOMIC DNA]</scope>
    <source>
        <strain evidence="2">PS312</strain>
    </source>
</reference>
<organism evidence="1 2">
    <name type="scientific">Pristionchus pacificus</name>
    <name type="common">Parasitic nematode worm</name>
    <dbReference type="NCBI Taxonomy" id="54126"/>
    <lineage>
        <taxon>Eukaryota</taxon>
        <taxon>Metazoa</taxon>
        <taxon>Ecdysozoa</taxon>
        <taxon>Nematoda</taxon>
        <taxon>Chromadorea</taxon>
        <taxon>Rhabditida</taxon>
        <taxon>Rhabditina</taxon>
        <taxon>Diplogasteromorpha</taxon>
        <taxon>Diplogasteroidea</taxon>
        <taxon>Neodiplogasteridae</taxon>
        <taxon>Pristionchus</taxon>
    </lineage>
</organism>
<proteinExistence type="predicted"/>
<evidence type="ECO:0000313" key="1">
    <source>
        <dbReference type="EnsemblMetazoa" id="PPA30646.1"/>
    </source>
</evidence>
<reference evidence="1" key="2">
    <citation type="submission" date="2022-06" db="UniProtKB">
        <authorList>
            <consortium name="EnsemblMetazoa"/>
        </authorList>
    </citation>
    <scope>IDENTIFICATION</scope>
    <source>
        <strain evidence="1">PS312</strain>
    </source>
</reference>
<sequence>MKGKPEIADFPLCGRKMQIVDKGTSRTLCTRVGEFSNLRVTIPLVEELSLFGTESSGTEAYHILFDCTLTRSHCAITWWKRWERDWTRQVLLNSGQASNLKQAAGFLNGFTSRRWLRCLLKTVDLTNSTYCH</sequence>
<dbReference type="Proteomes" id="UP000005239">
    <property type="component" value="Unassembled WGS sequence"/>
</dbReference>
<dbReference type="AlphaFoldDB" id="A0A2A6BXS2"/>
<dbReference type="EnsemblMetazoa" id="PPA30646.1">
    <property type="protein sequence ID" value="PPA30646.1"/>
    <property type="gene ID" value="WBGene00203513"/>
</dbReference>
<gene>
    <name evidence="1" type="primary">WBGene00203513</name>
</gene>
<name>A0A2A6BXS2_PRIPA</name>
<keyword evidence="2" id="KW-1185">Reference proteome</keyword>